<evidence type="ECO:0000256" key="1">
    <source>
        <dbReference type="ARBA" id="ARBA00006295"/>
    </source>
</evidence>
<dbReference type="SMART" id="SM00470">
    <property type="entry name" value="ParB"/>
    <property type="match status" value="1"/>
</dbReference>
<evidence type="ECO:0000313" key="7">
    <source>
        <dbReference type="EMBL" id="WOE75444.1"/>
    </source>
</evidence>
<dbReference type="GO" id="GO:0005694">
    <property type="term" value="C:chromosome"/>
    <property type="evidence" value="ECO:0007669"/>
    <property type="project" value="TreeGrafter"/>
</dbReference>
<dbReference type="EMBL" id="CP136594">
    <property type="protein sequence ID" value="WOE75444.1"/>
    <property type="molecule type" value="Genomic_DNA"/>
</dbReference>
<evidence type="ECO:0000256" key="5">
    <source>
        <dbReference type="SAM" id="MobiDB-lite"/>
    </source>
</evidence>
<dbReference type="Gene3D" id="3.90.1530.30">
    <property type="match status" value="1"/>
</dbReference>
<accession>A0AA97F6U3</accession>
<dbReference type="PANTHER" id="PTHR33375:SF1">
    <property type="entry name" value="CHROMOSOME-PARTITIONING PROTEIN PARB-RELATED"/>
    <property type="match status" value="1"/>
</dbReference>
<dbReference type="Pfam" id="PF02195">
    <property type="entry name" value="ParB_N"/>
    <property type="match status" value="1"/>
</dbReference>
<dbReference type="KEGG" id="acoa:RB602_01645"/>
<dbReference type="InterPro" id="IPR004437">
    <property type="entry name" value="ParB/RepB/Spo0J"/>
</dbReference>
<keyword evidence="2" id="KW-0159">Chromosome partition</keyword>
<feature type="region of interest" description="Disordered" evidence="5">
    <location>
        <begin position="269"/>
        <end position="294"/>
    </location>
</feature>
<evidence type="ECO:0000259" key="6">
    <source>
        <dbReference type="SMART" id="SM00470"/>
    </source>
</evidence>
<comment type="similarity">
    <text evidence="1">Belongs to the ParB family.</text>
</comment>
<organism evidence="7 8">
    <name type="scientific">Alterisphingorhabdus coralli</name>
    <dbReference type="NCBI Taxonomy" id="3071408"/>
    <lineage>
        <taxon>Bacteria</taxon>
        <taxon>Pseudomonadati</taxon>
        <taxon>Pseudomonadota</taxon>
        <taxon>Alphaproteobacteria</taxon>
        <taxon>Sphingomonadales</taxon>
        <taxon>Sphingomonadaceae</taxon>
        <taxon>Alterisphingorhabdus (ex Yan et al. 2024)</taxon>
    </lineage>
</organism>
<dbReference type="PANTHER" id="PTHR33375">
    <property type="entry name" value="CHROMOSOME-PARTITIONING PROTEIN PARB-RELATED"/>
    <property type="match status" value="1"/>
</dbReference>
<name>A0AA97F6U3_9SPHN</name>
<dbReference type="SUPFAM" id="SSF110849">
    <property type="entry name" value="ParB/Sulfiredoxin"/>
    <property type="match status" value="1"/>
</dbReference>
<dbReference type="Pfam" id="PF23552">
    <property type="entry name" value="ParB_C"/>
    <property type="match status" value="1"/>
</dbReference>
<dbReference type="NCBIfam" id="TIGR00180">
    <property type="entry name" value="parB_part"/>
    <property type="match status" value="1"/>
</dbReference>
<comment type="function">
    <text evidence="4">Involved in chromosome partition. Localize to both poles of the predivisional cell following completion of DNA replication. Binds to the DNA origin of replication.</text>
</comment>
<dbReference type="RefSeq" id="WP_317082356.1">
    <property type="nucleotide sequence ID" value="NZ_CP136594.1"/>
</dbReference>
<dbReference type="InterPro" id="IPR057240">
    <property type="entry name" value="ParB_dimer_C"/>
</dbReference>
<dbReference type="GO" id="GO:0003677">
    <property type="term" value="F:DNA binding"/>
    <property type="evidence" value="ECO:0007669"/>
    <property type="project" value="UniProtKB-KW"/>
</dbReference>
<dbReference type="Proteomes" id="UP001302429">
    <property type="component" value="Chromosome"/>
</dbReference>
<evidence type="ECO:0000256" key="2">
    <source>
        <dbReference type="ARBA" id="ARBA00022829"/>
    </source>
</evidence>
<feature type="region of interest" description="Disordered" evidence="5">
    <location>
        <begin position="1"/>
        <end position="70"/>
    </location>
</feature>
<proteinExistence type="inferred from homology"/>
<gene>
    <name evidence="7" type="ORF">RB602_01645</name>
</gene>
<evidence type="ECO:0000313" key="8">
    <source>
        <dbReference type="Proteomes" id="UP001302429"/>
    </source>
</evidence>
<dbReference type="Gene3D" id="1.10.10.2830">
    <property type="match status" value="1"/>
</dbReference>
<dbReference type="GO" id="GO:0007059">
    <property type="term" value="P:chromosome segregation"/>
    <property type="evidence" value="ECO:0007669"/>
    <property type="project" value="UniProtKB-KW"/>
</dbReference>
<sequence length="348" mass="37340">MSESTETKMTKKKNSEKKGDKKASVKKTVAASKRPSGLGRGLSALLGEARPERPIAARSAEAGSVSEAEGTTIAAPPAANGVASISVANIAPHPDQPRRYFADAALDELAASIAQRGVIQPIIVRPANKSGHYQLVAGERRWRAAQRARLHEIPAIVRDLDDEQTLAIALIENIQREDLTPVEEARAYKQMTEQQQLSPADLAQLVDKSRSHVVNMMRLLALPDAVLEMVDKGDLSMGHARALINSPAPQDLAQRVVKQGLSVREVEKLARAGDAPKPSKQKLETKSAPLAGQAESDIAAVERHLSDLLGMNVSIKPGANGTSGDISVRYSSLDQLDLLCQRLSGDFL</sequence>
<dbReference type="InterPro" id="IPR050336">
    <property type="entry name" value="Chromosome_partition/occlusion"/>
</dbReference>
<dbReference type="InterPro" id="IPR041468">
    <property type="entry name" value="HTH_ParB/Spo0J"/>
</dbReference>
<feature type="compositionally biased region" description="Low complexity" evidence="5">
    <location>
        <begin position="26"/>
        <end position="48"/>
    </location>
</feature>
<dbReference type="Pfam" id="PF17762">
    <property type="entry name" value="HTH_ParB"/>
    <property type="match status" value="1"/>
</dbReference>
<dbReference type="AlphaFoldDB" id="A0AA97F6U3"/>
<keyword evidence="3" id="KW-0238">DNA-binding</keyword>
<dbReference type="FunFam" id="1.10.10.2830:FF:000001">
    <property type="entry name" value="Chromosome partitioning protein ParB"/>
    <property type="match status" value="1"/>
</dbReference>
<protein>
    <submittedName>
        <fullName evidence="7">ParB/RepB/Spo0J family partition protein</fullName>
    </submittedName>
</protein>
<dbReference type="InterPro" id="IPR036086">
    <property type="entry name" value="ParB/Sulfiredoxin_sf"/>
</dbReference>
<evidence type="ECO:0000256" key="4">
    <source>
        <dbReference type="ARBA" id="ARBA00025472"/>
    </source>
</evidence>
<evidence type="ECO:0000256" key="3">
    <source>
        <dbReference type="ARBA" id="ARBA00023125"/>
    </source>
</evidence>
<feature type="domain" description="ParB-like N-terminal" evidence="6">
    <location>
        <begin position="83"/>
        <end position="174"/>
    </location>
</feature>
<dbReference type="FunFam" id="3.90.1530.30:FF:000001">
    <property type="entry name" value="Chromosome partitioning protein ParB"/>
    <property type="match status" value="1"/>
</dbReference>
<keyword evidence="8" id="KW-1185">Reference proteome</keyword>
<dbReference type="InterPro" id="IPR003115">
    <property type="entry name" value="ParB_N"/>
</dbReference>
<reference evidence="7 8" key="1">
    <citation type="submission" date="2023-10" db="EMBL/GenBank/DDBJ databases">
        <title>Complete genome sequence of a Sphingomonadaceae bacterium.</title>
        <authorList>
            <person name="Yan C."/>
        </authorList>
    </citation>
    <scope>NUCLEOTIDE SEQUENCE [LARGE SCALE GENOMIC DNA]</scope>
    <source>
        <strain evidence="7 8">SCSIO 66989</strain>
    </source>
</reference>